<reference evidence="6 7" key="1">
    <citation type="submission" date="2019-04" db="EMBL/GenBank/DDBJ databases">
        <authorList>
            <consortium name="Wellcome Sanger Institute Data Sharing"/>
        </authorList>
    </citation>
    <scope>NUCLEOTIDE SEQUENCE [LARGE SCALE GENOMIC DNA]</scope>
</reference>
<dbReference type="Proteomes" id="UP000694397">
    <property type="component" value="Chromosome 3"/>
</dbReference>
<keyword evidence="4" id="KW-0812">Transmembrane</keyword>
<sequence length="94" mass="10483">DVVLTESGGQVVSPGGKLTLTCTGSGYTFKDYDMSWVRQAPQKESVKGRFSISRDNDSNTAMFHCARDSHIYCFYCCFNPFGILICPLIIMNQL</sequence>
<evidence type="ECO:0000256" key="2">
    <source>
        <dbReference type="ARBA" id="ARBA00023130"/>
    </source>
</evidence>
<accession>A0A8C9R0T3</accession>
<dbReference type="GO" id="GO:0002250">
    <property type="term" value="P:adaptive immune response"/>
    <property type="evidence" value="ECO:0007669"/>
    <property type="project" value="UniProtKB-KW"/>
</dbReference>
<dbReference type="AlphaFoldDB" id="A0A8C9R0T3"/>
<keyword evidence="7" id="KW-1185">Reference proteome</keyword>
<dbReference type="SMART" id="SM00406">
    <property type="entry name" value="IGv"/>
    <property type="match status" value="1"/>
</dbReference>
<evidence type="ECO:0000256" key="1">
    <source>
        <dbReference type="ARBA" id="ARBA00022859"/>
    </source>
</evidence>
<dbReference type="InterPro" id="IPR050199">
    <property type="entry name" value="IgHV"/>
</dbReference>
<dbReference type="GeneTree" id="ENSGT01030000236690"/>
<keyword evidence="4" id="KW-0472">Membrane</keyword>
<evidence type="ECO:0000313" key="7">
    <source>
        <dbReference type="Proteomes" id="UP000694397"/>
    </source>
</evidence>
<protein>
    <recommendedName>
        <fullName evidence="5">Ig-like domain-containing protein</fullName>
    </recommendedName>
</protein>
<feature type="transmembrane region" description="Helical" evidence="4">
    <location>
        <begin position="72"/>
        <end position="91"/>
    </location>
</feature>
<dbReference type="InterPro" id="IPR007110">
    <property type="entry name" value="Ig-like_dom"/>
</dbReference>
<organism evidence="6 7">
    <name type="scientific">Scleropages formosus</name>
    <name type="common">Asian bonytongue</name>
    <name type="synonym">Osteoglossum formosum</name>
    <dbReference type="NCBI Taxonomy" id="113540"/>
    <lineage>
        <taxon>Eukaryota</taxon>
        <taxon>Metazoa</taxon>
        <taxon>Chordata</taxon>
        <taxon>Craniata</taxon>
        <taxon>Vertebrata</taxon>
        <taxon>Euteleostomi</taxon>
        <taxon>Actinopterygii</taxon>
        <taxon>Neopterygii</taxon>
        <taxon>Teleostei</taxon>
        <taxon>Osteoglossocephala</taxon>
        <taxon>Osteoglossomorpha</taxon>
        <taxon>Osteoglossiformes</taxon>
        <taxon>Osteoglossidae</taxon>
        <taxon>Scleropages</taxon>
    </lineage>
</organism>
<proteinExistence type="predicted"/>
<keyword evidence="4" id="KW-1133">Transmembrane helix</keyword>
<dbReference type="Ensembl" id="ENSSFOT00015004569.2">
    <property type="protein sequence ID" value="ENSSFOP00015004497.2"/>
    <property type="gene ID" value="ENSSFOG00015005174.2"/>
</dbReference>
<evidence type="ECO:0000256" key="3">
    <source>
        <dbReference type="ARBA" id="ARBA00043265"/>
    </source>
</evidence>
<dbReference type="PANTHER" id="PTHR23266">
    <property type="entry name" value="IMMUNOGLOBULIN HEAVY CHAIN"/>
    <property type="match status" value="1"/>
</dbReference>
<evidence type="ECO:0000313" key="6">
    <source>
        <dbReference type="Ensembl" id="ENSSFOP00015004497.2"/>
    </source>
</evidence>
<name>A0A8C9R0T3_SCLFO</name>
<evidence type="ECO:0000256" key="4">
    <source>
        <dbReference type="SAM" id="Phobius"/>
    </source>
</evidence>
<dbReference type="GO" id="GO:0005576">
    <property type="term" value="C:extracellular region"/>
    <property type="evidence" value="ECO:0007669"/>
    <property type="project" value="UniProtKB-ARBA"/>
</dbReference>
<reference evidence="6" key="3">
    <citation type="submission" date="2025-09" db="UniProtKB">
        <authorList>
            <consortium name="Ensembl"/>
        </authorList>
    </citation>
    <scope>IDENTIFICATION</scope>
</reference>
<keyword evidence="2" id="KW-1064">Adaptive immunity</keyword>
<dbReference type="PROSITE" id="PS50835">
    <property type="entry name" value="IG_LIKE"/>
    <property type="match status" value="1"/>
</dbReference>
<reference evidence="6" key="2">
    <citation type="submission" date="2025-08" db="UniProtKB">
        <authorList>
            <consortium name="Ensembl"/>
        </authorList>
    </citation>
    <scope>IDENTIFICATION</scope>
</reference>
<dbReference type="GO" id="GO:0019814">
    <property type="term" value="C:immunoglobulin complex"/>
    <property type="evidence" value="ECO:0007669"/>
    <property type="project" value="UniProtKB-KW"/>
</dbReference>
<dbReference type="Gene3D" id="2.60.40.10">
    <property type="entry name" value="Immunoglobulins"/>
    <property type="match status" value="1"/>
</dbReference>
<dbReference type="InterPro" id="IPR013106">
    <property type="entry name" value="Ig_V-set"/>
</dbReference>
<keyword evidence="3" id="KW-1280">Immunoglobulin</keyword>
<keyword evidence="1" id="KW-0391">Immunity</keyword>
<feature type="domain" description="Ig-like" evidence="5">
    <location>
        <begin position="1"/>
        <end position="65"/>
    </location>
</feature>
<dbReference type="OrthoDB" id="9945861at2759"/>
<evidence type="ECO:0000259" key="5">
    <source>
        <dbReference type="PROSITE" id="PS50835"/>
    </source>
</evidence>
<dbReference type="SUPFAM" id="SSF48726">
    <property type="entry name" value="Immunoglobulin"/>
    <property type="match status" value="1"/>
</dbReference>
<dbReference type="InterPro" id="IPR036179">
    <property type="entry name" value="Ig-like_dom_sf"/>
</dbReference>
<dbReference type="InterPro" id="IPR013783">
    <property type="entry name" value="Ig-like_fold"/>
</dbReference>